<dbReference type="GO" id="GO:0008168">
    <property type="term" value="F:methyltransferase activity"/>
    <property type="evidence" value="ECO:0007669"/>
    <property type="project" value="UniProtKB-KW"/>
</dbReference>
<dbReference type="EMBL" id="CP063982">
    <property type="protein sequence ID" value="UOD51426.1"/>
    <property type="molecule type" value="Genomic_DNA"/>
</dbReference>
<protein>
    <submittedName>
        <fullName evidence="2">Class I SAM-dependent methyltransferase</fullName>
    </submittedName>
</protein>
<dbReference type="InterPro" id="IPR013216">
    <property type="entry name" value="Methyltransf_11"/>
</dbReference>
<evidence type="ECO:0000313" key="2">
    <source>
        <dbReference type="EMBL" id="UOD51426.1"/>
    </source>
</evidence>
<dbReference type="RefSeq" id="WP_243479892.1">
    <property type="nucleotide sequence ID" value="NZ_CP063982.1"/>
</dbReference>
<dbReference type="Gene3D" id="3.40.50.150">
    <property type="entry name" value="Vaccinia Virus protein VP39"/>
    <property type="match status" value="1"/>
</dbReference>
<accession>A0ABY4AM81</accession>
<dbReference type="InterPro" id="IPR029063">
    <property type="entry name" value="SAM-dependent_MTases_sf"/>
</dbReference>
<dbReference type="Pfam" id="PF08241">
    <property type="entry name" value="Methyltransf_11"/>
    <property type="match status" value="1"/>
</dbReference>
<feature type="domain" description="Methyltransferase type 11" evidence="1">
    <location>
        <begin position="44"/>
        <end position="124"/>
    </location>
</feature>
<evidence type="ECO:0000313" key="3">
    <source>
        <dbReference type="Proteomes" id="UP000831607"/>
    </source>
</evidence>
<dbReference type="Proteomes" id="UP000831607">
    <property type="component" value="Chromosome"/>
</dbReference>
<organism evidence="2 3">
    <name type="scientific">Orrella daihaiensis</name>
    <dbReference type="NCBI Taxonomy" id="2782176"/>
    <lineage>
        <taxon>Bacteria</taxon>
        <taxon>Pseudomonadati</taxon>
        <taxon>Pseudomonadota</taxon>
        <taxon>Betaproteobacteria</taxon>
        <taxon>Burkholderiales</taxon>
        <taxon>Alcaligenaceae</taxon>
        <taxon>Orrella</taxon>
    </lineage>
</organism>
<keyword evidence="2" id="KW-0489">Methyltransferase</keyword>
<name>A0ABY4AM81_9BURK</name>
<proteinExistence type="predicted"/>
<dbReference type="SUPFAM" id="SSF53335">
    <property type="entry name" value="S-adenosyl-L-methionine-dependent methyltransferases"/>
    <property type="match status" value="1"/>
</dbReference>
<keyword evidence="2" id="KW-0808">Transferase</keyword>
<sequence>MALPGCQSTYLLKAKKYRLNVRFKFSRECLIGKVLEIGPGVVPLENKGDTVDFLDYASAEVIASHFNVNADKVRVDLVGSMDNIPAEDDKYDSVGASHVLEHLEDPIQGLLECLRVTKVGGNLFLVVPNCLTSEFDYNRQLFSVRHFIDEHRDPELLRINKIKHVHEFVDKTQIPSSVSRSKHLARVAEFINSDRRIHFHAYGPRLLINILNYSAKSARKGVSIVDSYYFPMANEMILSCKITSKHDYISEDYLLDPQRVRNSILCLEHFIKESEGSFAMP</sequence>
<dbReference type="GO" id="GO:0032259">
    <property type="term" value="P:methylation"/>
    <property type="evidence" value="ECO:0007669"/>
    <property type="project" value="UniProtKB-KW"/>
</dbReference>
<reference evidence="2 3" key="1">
    <citation type="submission" date="2020-11" db="EMBL/GenBank/DDBJ databases">
        <title>Algicoccus daihaiensis sp.nov., isolated from Daihai Lake in Inner Mongolia.</title>
        <authorList>
            <person name="Kai J."/>
        </authorList>
    </citation>
    <scope>NUCLEOTIDE SEQUENCE [LARGE SCALE GENOMIC DNA]</scope>
    <source>
        <strain evidence="3">f23</strain>
    </source>
</reference>
<evidence type="ECO:0000259" key="1">
    <source>
        <dbReference type="Pfam" id="PF08241"/>
    </source>
</evidence>
<gene>
    <name evidence="2" type="ORF">DHf2319_06265</name>
</gene>
<keyword evidence="3" id="KW-1185">Reference proteome</keyword>